<keyword evidence="2" id="KW-1185">Reference proteome</keyword>
<evidence type="ECO:0000313" key="3">
    <source>
        <dbReference type="RefSeq" id="XP_005351012.1"/>
    </source>
</evidence>
<feature type="region of interest" description="Disordered" evidence="1">
    <location>
        <begin position="67"/>
        <end position="111"/>
    </location>
</feature>
<dbReference type="Proteomes" id="UP000694915">
    <property type="component" value="Chromosome 7"/>
</dbReference>
<dbReference type="RefSeq" id="XP_005351012.1">
    <property type="nucleotide sequence ID" value="XM_005350955.1"/>
</dbReference>
<evidence type="ECO:0000313" key="2">
    <source>
        <dbReference type="Proteomes" id="UP000694915"/>
    </source>
</evidence>
<dbReference type="GeneID" id="101983520"/>
<protein>
    <submittedName>
        <fullName evidence="3">Testis-expressed protein 19.2-like</fullName>
    </submittedName>
</protein>
<organism evidence="2 3">
    <name type="scientific">Microtus ochrogaster</name>
    <name type="common">Prairie vole</name>
    <dbReference type="NCBI Taxonomy" id="79684"/>
    <lineage>
        <taxon>Eukaryota</taxon>
        <taxon>Metazoa</taxon>
        <taxon>Chordata</taxon>
        <taxon>Craniata</taxon>
        <taxon>Vertebrata</taxon>
        <taxon>Euteleostomi</taxon>
        <taxon>Mammalia</taxon>
        <taxon>Eutheria</taxon>
        <taxon>Euarchontoglires</taxon>
        <taxon>Glires</taxon>
        <taxon>Rodentia</taxon>
        <taxon>Myomorpha</taxon>
        <taxon>Muroidea</taxon>
        <taxon>Cricetidae</taxon>
        <taxon>Arvicolinae</taxon>
        <taxon>Microtus</taxon>
    </lineage>
</organism>
<feature type="compositionally biased region" description="Acidic residues" evidence="1">
    <location>
        <begin position="73"/>
        <end position="83"/>
    </location>
</feature>
<feature type="compositionally biased region" description="Basic and acidic residues" evidence="1">
    <location>
        <begin position="84"/>
        <end position="103"/>
    </location>
</feature>
<dbReference type="Pfam" id="PF15553">
    <property type="entry name" value="TEX19"/>
    <property type="match status" value="1"/>
</dbReference>
<dbReference type="PANTHER" id="PTHR31387:SF0">
    <property type="entry name" value="TESTIS-EXPRESSED PROTEIN 19"/>
    <property type="match status" value="1"/>
</dbReference>
<reference evidence="3" key="1">
    <citation type="submission" date="2025-08" db="UniProtKB">
        <authorList>
            <consortium name="RefSeq"/>
        </authorList>
    </citation>
    <scope>IDENTIFICATION</scope>
</reference>
<evidence type="ECO:0000256" key="1">
    <source>
        <dbReference type="SAM" id="MobiDB-lite"/>
    </source>
</evidence>
<proteinExistence type="predicted"/>
<accession>A0ABM0KQS9</accession>
<sequence>MCPPVNVRYGSKGMPCLYAEWLYQLVHGDQMKICFACFKAAFLENRRLLHMGYWEEEPWEDENLELLGSGASPEEDSEPEEESQPEKKSKREQESQPEEKSDSGEESQVEDWLGQSWAEGRENKFRITVDVTNPDILTPGSIGTELQPEEAVLLDPRPEDYDRYWAYPWKLGRFSPCPHQCIIPPLSFWDIFNTDLHSDEHLLLELSHIWPTNKLVESCLKKQNFFLVLCGSDTGWYLVSMNPLWVVRTRVNRWQMMLNPDALVVFYLETGPQKQNMNRWKLSMLESSELGLELVPADCTLWKKGFKVHSYLPWQSETLKDWGREPGERLIVKHIHFLKKLCFLF</sequence>
<gene>
    <name evidence="3" type="primary">LOC101983520</name>
</gene>
<dbReference type="InterPro" id="IPR029093">
    <property type="entry name" value="TEX19"/>
</dbReference>
<name>A0ABM0KQS9_MICOH</name>
<dbReference type="PANTHER" id="PTHR31387">
    <property type="entry name" value="TESTIS-EXPRESSED PROTEIN 19"/>
    <property type="match status" value="1"/>
</dbReference>